<dbReference type="OrthoDB" id="1903878at2"/>
<feature type="transmembrane region" description="Helical" evidence="6">
    <location>
        <begin position="443"/>
        <end position="462"/>
    </location>
</feature>
<feature type="transmembrane region" description="Helical" evidence="6">
    <location>
        <begin position="417"/>
        <end position="437"/>
    </location>
</feature>
<evidence type="ECO:0000259" key="7">
    <source>
        <dbReference type="Pfam" id="PF04932"/>
    </source>
</evidence>
<keyword evidence="9" id="KW-1185">Reference proteome</keyword>
<evidence type="ECO:0000256" key="3">
    <source>
        <dbReference type="ARBA" id="ARBA00022989"/>
    </source>
</evidence>
<reference evidence="8 9" key="1">
    <citation type="submission" date="2018-05" db="EMBL/GenBank/DDBJ databases">
        <title>The Hungate 1000. A catalogue of reference genomes from the rumen microbiome.</title>
        <authorList>
            <person name="Kelly W."/>
        </authorList>
    </citation>
    <scope>NUCLEOTIDE SEQUENCE [LARGE SCALE GENOMIC DNA]</scope>
    <source>
        <strain evidence="8 9">NLAE-zl-C242</strain>
    </source>
</reference>
<comment type="caution">
    <text evidence="8">The sequence shown here is derived from an EMBL/GenBank/DDBJ whole genome shotgun (WGS) entry which is preliminary data.</text>
</comment>
<dbReference type="GO" id="GO:0016874">
    <property type="term" value="F:ligase activity"/>
    <property type="evidence" value="ECO:0007669"/>
    <property type="project" value="UniProtKB-KW"/>
</dbReference>
<proteinExistence type="predicted"/>
<feature type="region of interest" description="Disordered" evidence="5">
    <location>
        <begin position="296"/>
        <end position="319"/>
    </location>
</feature>
<evidence type="ECO:0000256" key="2">
    <source>
        <dbReference type="ARBA" id="ARBA00022692"/>
    </source>
</evidence>
<evidence type="ECO:0000256" key="6">
    <source>
        <dbReference type="SAM" id="Phobius"/>
    </source>
</evidence>
<dbReference type="InterPro" id="IPR051533">
    <property type="entry name" value="WaaL-like"/>
</dbReference>
<name>A0A2Y9BE18_9FIRM</name>
<keyword evidence="3 6" id="KW-1133">Transmembrane helix</keyword>
<accession>A0A2Y9BE18</accession>
<feature type="transmembrane region" description="Helical" evidence="6">
    <location>
        <begin position="203"/>
        <end position="221"/>
    </location>
</feature>
<sequence length="478" mass="54132">MRLIKKDYVRILEWSFKITYLLLGLATFNVFLYSSPIQPLLVKLCLVLGMLTLLGRLIFFRDYIKTPGWIVLGLFCASFLLSIIVNRSYGQAASDLKWLIWTGMLFFLLYACDSSRSVQAYKKEFTVVAHIIMIYGALSAAAGLIMMKTLYYKAWFTGDGETMFAGFRWERLWGVYTDPNYGGVLSTAAILMCLYFLLEKKGLLKKILYIIMIVLNCGYLVFSDSRTAEVCLIAAVGFWFIYSAVMKKSKIKGVCISLVVMAVFAAAFLGGSSYLKSEVSTQVQKQMDIKLKKNAAGKPKQTLNDQQTRHDKSRKQGVKDDFSSGRIALWTGGLEVWKTKPVLGTGYNSFLPFVKDRLPDSYLINNPQGEYVSLHNTYLNILAYQGIVGFVIYAAFMILVLIRWWRGQRFVKAEDRNYIAVLSACVIIAAISMLFLLDGLYTNSPGSFALWTFLGYLMHYTVKEGGSFVQIQENMEKQ</sequence>
<dbReference type="Pfam" id="PF04932">
    <property type="entry name" value="Wzy_C"/>
    <property type="match status" value="1"/>
</dbReference>
<dbReference type="AlphaFoldDB" id="A0A2Y9BE18"/>
<feature type="transmembrane region" description="Helical" evidence="6">
    <location>
        <begin position="40"/>
        <end position="59"/>
    </location>
</feature>
<feature type="transmembrane region" description="Helical" evidence="6">
    <location>
        <begin position="253"/>
        <end position="275"/>
    </location>
</feature>
<evidence type="ECO:0000256" key="5">
    <source>
        <dbReference type="SAM" id="MobiDB-lite"/>
    </source>
</evidence>
<gene>
    <name evidence="8" type="ORF">A8806_101272</name>
</gene>
<dbReference type="PANTHER" id="PTHR37422">
    <property type="entry name" value="TEICHURONIC ACID BIOSYNTHESIS PROTEIN TUAE"/>
    <property type="match status" value="1"/>
</dbReference>
<feature type="transmembrane region" description="Helical" evidence="6">
    <location>
        <begin position="181"/>
        <end position="198"/>
    </location>
</feature>
<feature type="transmembrane region" description="Helical" evidence="6">
    <location>
        <begin position="381"/>
        <end position="405"/>
    </location>
</feature>
<evidence type="ECO:0000256" key="4">
    <source>
        <dbReference type="ARBA" id="ARBA00023136"/>
    </source>
</evidence>
<dbReference type="PANTHER" id="PTHR37422:SF23">
    <property type="entry name" value="TEICHURONIC ACID BIOSYNTHESIS PROTEIN TUAE"/>
    <property type="match status" value="1"/>
</dbReference>
<evidence type="ECO:0000256" key="1">
    <source>
        <dbReference type="ARBA" id="ARBA00004141"/>
    </source>
</evidence>
<feature type="transmembrane region" description="Helical" evidence="6">
    <location>
        <begin position="125"/>
        <end position="147"/>
    </location>
</feature>
<feature type="transmembrane region" description="Helical" evidence="6">
    <location>
        <begin position="12"/>
        <end position="34"/>
    </location>
</feature>
<keyword evidence="4 6" id="KW-0472">Membrane</keyword>
<feature type="domain" description="O-antigen ligase-related" evidence="7">
    <location>
        <begin position="212"/>
        <end position="393"/>
    </location>
</feature>
<feature type="transmembrane region" description="Helical" evidence="6">
    <location>
        <begin position="96"/>
        <end position="113"/>
    </location>
</feature>
<feature type="transmembrane region" description="Helical" evidence="6">
    <location>
        <begin position="227"/>
        <end position="246"/>
    </location>
</feature>
<dbReference type="Proteomes" id="UP000245845">
    <property type="component" value="Unassembled WGS sequence"/>
</dbReference>
<dbReference type="InterPro" id="IPR007016">
    <property type="entry name" value="O-antigen_ligase-rel_domated"/>
</dbReference>
<dbReference type="GO" id="GO:0016020">
    <property type="term" value="C:membrane"/>
    <property type="evidence" value="ECO:0007669"/>
    <property type="project" value="UniProtKB-SubCell"/>
</dbReference>
<comment type="subcellular location">
    <subcellularLocation>
        <location evidence="1">Membrane</location>
        <topology evidence="1">Multi-pass membrane protein</topology>
    </subcellularLocation>
</comment>
<evidence type="ECO:0000313" key="8">
    <source>
        <dbReference type="EMBL" id="PWJ31985.1"/>
    </source>
</evidence>
<dbReference type="RefSeq" id="WP_109729361.1">
    <property type="nucleotide sequence ID" value="NZ_BAAACK010000007.1"/>
</dbReference>
<feature type="transmembrane region" description="Helical" evidence="6">
    <location>
        <begin position="66"/>
        <end position="84"/>
    </location>
</feature>
<dbReference type="EMBL" id="QGDL01000001">
    <property type="protein sequence ID" value="PWJ31985.1"/>
    <property type="molecule type" value="Genomic_DNA"/>
</dbReference>
<protein>
    <submittedName>
        <fullName evidence="8">O-antigen ligase</fullName>
    </submittedName>
</protein>
<keyword evidence="8" id="KW-0436">Ligase</keyword>
<keyword evidence="2 6" id="KW-0812">Transmembrane</keyword>
<evidence type="ECO:0000313" key="9">
    <source>
        <dbReference type="Proteomes" id="UP000245845"/>
    </source>
</evidence>
<organism evidence="8 9">
    <name type="scientific">Faecalicatena orotica</name>
    <dbReference type="NCBI Taxonomy" id="1544"/>
    <lineage>
        <taxon>Bacteria</taxon>
        <taxon>Bacillati</taxon>
        <taxon>Bacillota</taxon>
        <taxon>Clostridia</taxon>
        <taxon>Lachnospirales</taxon>
        <taxon>Lachnospiraceae</taxon>
        <taxon>Faecalicatena</taxon>
    </lineage>
</organism>